<accession>A0AB37W1E6</accession>
<dbReference type="Proteomes" id="UP000292340">
    <property type="component" value="Unassembled WGS sequence"/>
</dbReference>
<dbReference type="EMBL" id="PDXB01000079">
    <property type="protein sequence ID" value="RYN16202.1"/>
    <property type="molecule type" value="Genomic_DNA"/>
</dbReference>
<organism evidence="2 3">
    <name type="scientific">Alternaria tenuissima</name>
    <dbReference type="NCBI Taxonomy" id="119927"/>
    <lineage>
        <taxon>Eukaryota</taxon>
        <taxon>Fungi</taxon>
        <taxon>Dikarya</taxon>
        <taxon>Ascomycota</taxon>
        <taxon>Pezizomycotina</taxon>
        <taxon>Dothideomycetes</taxon>
        <taxon>Pleosporomycetidae</taxon>
        <taxon>Pleosporales</taxon>
        <taxon>Pleosporineae</taxon>
        <taxon>Pleosporaceae</taxon>
        <taxon>Alternaria</taxon>
        <taxon>Alternaria sect. Alternaria</taxon>
        <taxon>Alternaria alternata complex</taxon>
    </lineage>
</organism>
<proteinExistence type="predicted"/>
<feature type="compositionally biased region" description="Basic and acidic residues" evidence="1">
    <location>
        <begin position="208"/>
        <end position="246"/>
    </location>
</feature>
<name>A0AB37W1E6_9PLEO</name>
<evidence type="ECO:0000313" key="3">
    <source>
        <dbReference type="Proteomes" id="UP000292340"/>
    </source>
</evidence>
<gene>
    <name evidence="2" type="ORF">AA0115_g12488</name>
</gene>
<evidence type="ECO:0000313" key="2">
    <source>
        <dbReference type="EMBL" id="RYN16202.1"/>
    </source>
</evidence>
<evidence type="ECO:0000256" key="1">
    <source>
        <dbReference type="SAM" id="MobiDB-lite"/>
    </source>
</evidence>
<reference evidence="2" key="2">
    <citation type="journal article" date="2019" name="bioRxiv">
        <title>Genomics, evolutionary history and diagnostics of the Alternaria alternata species group including apple and Asian pear pathotypes.</title>
        <authorList>
            <person name="Armitage A.D."/>
            <person name="Cockerton H.M."/>
            <person name="Sreenivasaprasad S."/>
            <person name="Woodhall J.W."/>
            <person name="Lane C.R."/>
            <person name="Harrison R.J."/>
            <person name="Clarkson J.P."/>
        </authorList>
    </citation>
    <scope>NUCLEOTIDE SEQUENCE</scope>
    <source>
        <strain evidence="2">FERA 1164</strain>
    </source>
</reference>
<comment type="caution">
    <text evidence="2">The sequence shown here is derived from an EMBL/GenBank/DDBJ whole genome shotgun (WGS) entry which is preliminary data.</text>
</comment>
<feature type="region of interest" description="Disordered" evidence="1">
    <location>
        <begin position="1"/>
        <end position="30"/>
    </location>
</feature>
<protein>
    <submittedName>
        <fullName evidence="2">Uncharacterized protein</fullName>
    </submittedName>
</protein>
<reference evidence="2" key="1">
    <citation type="submission" date="2017-10" db="EMBL/GenBank/DDBJ databases">
        <authorList>
            <person name="Armitage A.D."/>
            <person name="Barbara D.J."/>
            <person name="Woodhall J.W."/>
            <person name="Sreenivasaprasad S."/>
            <person name="Lane C.R."/>
            <person name="Clarkson J.P."/>
            <person name="Harrison R.J."/>
        </authorList>
    </citation>
    <scope>NUCLEOTIDE SEQUENCE</scope>
    <source>
        <strain evidence="2">FERA 1164</strain>
    </source>
</reference>
<sequence length="246" mass="28268">MPISQAALMKHQNVTPPPRFTDDPLTPPSTVKKPFAEAHRVIALFKQIHAGTDAERDARTEFQLADGEYDQIESTLQQDDVLSGYVDEKIRYDYDEDKRKLVVRMRKKCILPDRPIYVSALAFRLNRTFRDEEGNPVDYPGLQLRLSEFAYEGHAQKEMGDEDTFVRISGTKLCEYLNAADSKEEQALGKHVFAKEVKKRKRSATPPEEIRAGDEAIYAREEERAAKRADRDMDYQDRSSTKSYSD</sequence>
<feature type="region of interest" description="Disordered" evidence="1">
    <location>
        <begin position="198"/>
        <end position="246"/>
    </location>
</feature>
<dbReference type="AlphaFoldDB" id="A0AB37W1E6"/>